<evidence type="ECO:0000313" key="2">
    <source>
        <dbReference type="Proteomes" id="UP000735302"/>
    </source>
</evidence>
<evidence type="ECO:0000313" key="1">
    <source>
        <dbReference type="EMBL" id="GFN94263.1"/>
    </source>
</evidence>
<proteinExistence type="predicted"/>
<accession>A0AAV3ZIQ3</accession>
<sequence length="91" mass="10504">MGHCFEVERLHSSYEEQEQFHHCRQRYRSATQYHAGLALQTLSSPDTIYRAKSKERDLKESVLTSALEAERDENVEIKGSGYCPRGDTKPD</sequence>
<dbReference type="EMBL" id="BLXT01002422">
    <property type="protein sequence ID" value="GFN94263.1"/>
    <property type="molecule type" value="Genomic_DNA"/>
</dbReference>
<comment type="caution">
    <text evidence="1">The sequence shown here is derived from an EMBL/GenBank/DDBJ whole genome shotgun (WGS) entry which is preliminary data.</text>
</comment>
<protein>
    <submittedName>
        <fullName evidence="1">Uncharacterized protein</fullName>
    </submittedName>
</protein>
<dbReference type="Proteomes" id="UP000735302">
    <property type="component" value="Unassembled WGS sequence"/>
</dbReference>
<keyword evidence="2" id="KW-1185">Reference proteome</keyword>
<gene>
    <name evidence="1" type="ORF">PoB_002076900</name>
</gene>
<organism evidence="1 2">
    <name type="scientific">Plakobranchus ocellatus</name>
    <dbReference type="NCBI Taxonomy" id="259542"/>
    <lineage>
        <taxon>Eukaryota</taxon>
        <taxon>Metazoa</taxon>
        <taxon>Spiralia</taxon>
        <taxon>Lophotrochozoa</taxon>
        <taxon>Mollusca</taxon>
        <taxon>Gastropoda</taxon>
        <taxon>Heterobranchia</taxon>
        <taxon>Euthyneura</taxon>
        <taxon>Panpulmonata</taxon>
        <taxon>Sacoglossa</taxon>
        <taxon>Placobranchoidea</taxon>
        <taxon>Plakobranchidae</taxon>
        <taxon>Plakobranchus</taxon>
    </lineage>
</organism>
<name>A0AAV3ZIQ3_9GAST</name>
<reference evidence="1 2" key="1">
    <citation type="journal article" date="2021" name="Elife">
        <title>Chloroplast acquisition without the gene transfer in kleptoplastic sea slugs, Plakobranchus ocellatus.</title>
        <authorList>
            <person name="Maeda T."/>
            <person name="Takahashi S."/>
            <person name="Yoshida T."/>
            <person name="Shimamura S."/>
            <person name="Takaki Y."/>
            <person name="Nagai Y."/>
            <person name="Toyoda A."/>
            <person name="Suzuki Y."/>
            <person name="Arimoto A."/>
            <person name="Ishii H."/>
            <person name="Satoh N."/>
            <person name="Nishiyama T."/>
            <person name="Hasebe M."/>
            <person name="Maruyama T."/>
            <person name="Minagawa J."/>
            <person name="Obokata J."/>
            <person name="Shigenobu S."/>
        </authorList>
    </citation>
    <scope>NUCLEOTIDE SEQUENCE [LARGE SCALE GENOMIC DNA]</scope>
</reference>
<dbReference type="AlphaFoldDB" id="A0AAV3ZIQ3"/>